<evidence type="ECO:0000259" key="5">
    <source>
        <dbReference type="PROSITE" id="PS50075"/>
    </source>
</evidence>
<dbReference type="PANTHER" id="PTHR43775:SF51">
    <property type="entry name" value="INACTIVE PHENOLPHTHIOCEROL SYNTHESIS POLYKETIDE SYNTHASE TYPE I PKS1-RELATED"/>
    <property type="match status" value="1"/>
</dbReference>
<dbReference type="SUPFAM" id="SSF55048">
    <property type="entry name" value="Probable ACP-binding domain of malonyl-CoA ACP transacylase"/>
    <property type="match status" value="1"/>
</dbReference>
<dbReference type="Gene3D" id="3.40.50.150">
    <property type="entry name" value="Vaccinia Virus protein VP39"/>
    <property type="match status" value="1"/>
</dbReference>
<dbReference type="GO" id="GO:0031177">
    <property type="term" value="F:phosphopantetheine binding"/>
    <property type="evidence" value="ECO:0007669"/>
    <property type="project" value="InterPro"/>
</dbReference>
<dbReference type="InterPro" id="IPR003965">
    <property type="entry name" value="Fatty_acid_synthase"/>
</dbReference>
<feature type="region of interest" description="Disordered" evidence="4">
    <location>
        <begin position="1"/>
        <end position="23"/>
    </location>
</feature>
<dbReference type="GO" id="GO:0004312">
    <property type="term" value="F:fatty acid synthase activity"/>
    <property type="evidence" value="ECO:0007669"/>
    <property type="project" value="InterPro"/>
</dbReference>
<sequence>MPLRPPPPTPASRDAAHPEHPDAAAFPPAMRLRLPNGLTVVPQSRTEAEHFYHDIFEKRIYLRHGVTLQPGDCVFDVGGNIGTFALFAGREAPDARIYTFEPAPPVYRRLRANLALNGVRARAFNHGVAEAERTARFTFYPNSSGMSSFYADAREERQVLRLMMDRERDEGLDGMEALLPFADELLDERFRAVEMECRLRPLSAVIREEGVGRIDFLKIDVQKAELEVLRGIDDEHWPLFRQIVIEVHDLDGRLSEVTRLLDERGFDVAVEQDEAVEGSILYNLFAVSRTVPARESDPLRGAAGPSAPGPDAERAAPAPWQLLLLSAPSAEGLDAAAGRLAAHLAEHPALPLSGVAFTLRQAAVHPHRRAVVVRGGEDASALLAGRDPARTADGVAARAEPAPVFLFQGVGEHYPGMGRGLYDAEPVFRAELDRCAELVRGHLGFDLRELLFAADAEAAPESGRVDLRRMLGRVPASPAAERLSRTEAAQPVAFATGYALARLWESRGVRPAALAGHSLGEYTAACVAGVFSLEDALELVALRARAIQALPPGAMLAVSLSPEDAASWTGGGVALAAVNAPELCVLSGTTEGIARVEHALSAAGHAARRLAATHAFHSPLMQPVAEQVGALAARMRLNAPRIPVLSNVSGTWLTAEEAADPAYWARHLVGTVEFARCAAELLARPGVVLVEAGPGGSLGAFVRQQAASQGAAVPPGVASLPHAAEGTPEPAFLLGALGRLWTAGLRLEPAAFPADATSRLVALPDLTAETGTVRSTDFDGETARALAEIWGELLKVNAGPDDDFFLLGGHSLLATRLMARVQDRFGVRMRLRTLFQTRTVAAMARWIDEQAPASPL</sequence>
<evidence type="ECO:0000256" key="2">
    <source>
        <dbReference type="ARBA" id="ARBA00022553"/>
    </source>
</evidence>
<dbReference type="EMBL" id="JACHIA010000008">
    <property type="protein sequence ID" value="MBB6071414.1"/>
    <property type="molecule type" value="Genomic_DNA"/>
</dbReference>
<dbReference type="Gene3D" id="1.10.1200.10">
    <property type="entry name" value="ACP-like"/>
    <property type="match status" value="1"/>
</dbReference>
<name>A0A841H0D6_9BACT</name>
<dbReference type="InterPro" id="IPR036736">
    <property type="entry name" value="ACP-like_sf"/>
</dbReference>
<dbReference type="GO" id="GO:0044550">
    <property type="term" value="P:secondary metabolite biosynthetic process"/>
    <property type="evidence" value="ECO:0007669"/>
    <property type="project" value="UniProtKB-ARBA"/>
</dbReference>
<accession>A0A841H0D6</accession>
<comment type="caution">
    <text evidence="6">The sequence shown here is derived from an EMBL/GenBank/DDBJ whole genome shotgun (WGS) entry which is preliminary data.</text>
</comment>
<dbReference type="InterPro" id="IPR009081">
    <property type="entry name" value="PP-bd_ACP"/>
</dbReference>
<dbReference type="PRINTS" id="PR01483">
    <property type="entry name" value="FASYNTHASE"/>
</dbReference>
<evidence type="ECO:0000256" key="3">
    <source>
        <dbReference type="ARBA" id="ARBA00022679"/>
    </source>
</evidence>
<dbReference type="GO" id="GO:0032259">
    <property type="term" value="P:methylation"/>
    <property type="evidence" value="ECO:0007669"/>
    <property type="project" value="UniProtKB-KW"/>
</dbReference>
<dbReference type="GO" id="GO:0008168">
    <property type="term" value="F:methyltransferase activity"/>
    <property type="evidence" value="ECO:0007669"/>
    <property type="project" value="UniProtKB-KW"/>
</dbReference>
<dbReference type="InterPro" id="IPR016035">
    <property type="entry name" value="Acyl_Trfase/lysoPLipase"/>
</dbReference>
<reference evidence="6 7" key="1">
    <citation type="submission" date="2020-08" db="EMBL/GenBank/DDBJ databases">
        <title>Genomic Encyclopedia of Type Strains, Phase IV (KMG-IV): sequencing the most valuable type-strain genomes for metagenomic binning, comparative biology and taxonomic classification.</title>
        <authorList>
            <person name="Goeker M."/>
        </authorList>
    </citation>
    <scope>NUCLEOTIDE SEQUENCE [LARGE SCALE GENOMIC DNA]</scope>
    <source>
        <strain evidence="6 7">DSM 29007</strain>
    </source>
</reference>
<gene>
    <name evidence="6" type="ORF">HNQ61_003038</name>
</gene>
<evidence type="ECO:0000313" key="6">
    <source>
        <dbReference type="EMBL" id="MBB6071414.1"/>
    </source>
</evidence>
<dbReference type="InterPro" id="IPR016036">
    <property type="entry name" value="Malonyl_transacylase_ACP-bd"/>
</dbReference>
<dbReference type="Pfam" id="PF22621">
    <property type="entry name" value="CurL-like_PKS_C"/>
    <property type="match status" value="1"/>
</dbReference>
<evidence type="ECO:0000256" key="4">
    <source>
        <dbReference type="SAM" id="MobiDB-lite"/>
    </source>
</evidence>
<dbReference type="SMART" id="SM00823">
    <property type="entry name" value="PKS_PP"/>
    <property type="match status" value="1"/>
</dbReference>
<dbReference type="Gene3D" id="3.30.70.3290">
    <property type="match status" value="1"/>
</dbReference>
<dbReference type="PANTHER" id="PTHR43775">
    <property type="entry name" value="FATTY ACID SYNTHASE"/>
    <property type="match status" value="1"/>
</dbReference>
<keyword evidence="1" id="KW-0596">Phosphopantetheine</keyword>
<organism evidence="6 7">
    <name type="scientific">Longimicrobium terrae</name>
    <dbReference type="NCBI Taxonomy" id="1639882"/>
    <lineage>
        <taxon>Bacteria</taxon>
        <taxon>Pseudomonadati</taxon>
        <taxon>Gemmatimonadota</taxon>
        <taxon>Longimicrobiia</taxon>
        <taxon>Longimicrobiales</taxon>
        <taxon>Longimicrobiaceae</taxon>
        <taxon>Longimicrobium</taxon>
    </lineage>
</organism>
<dbReference type="FunFam" id="1.10.1200.10:FF:000016">
    <property type="entry name" value="Non-ribosomal peptide synthase"/>
    <property type="match status" value="1"/>
</dbReference>
<dbReference type="InterPro" id="IPR029063">
    <property type="entry name" value="SAM-dependent_MTases_sf"/>
</dbReference>
<keyword evidence="6" id="KW-0489">Methyltransferase</keyword>
<dbReference type="RefSeq" id="WP_170036723.1">
    <property type="nucleotide sequence ID" value="NZ_JABDTL010000002.1"/>
</dbReference>
<evidence type="ECO:0000256" key="1">
    <source>
        <dbReference type="ARBA" id="ARBA00022450"/>
    </source>
</evidence>
<feature type="compositionally biased region" description="Low complexity" evidence="4">
    <location>
        <begin position="301"/>
        <end position="310"/>
    </location>
</feature>
<dbReference type="InterPro" id="IPR006342">
    <property type="entry name" value="FkbM_mtfrase"/>
</dbReference>
<dbReference type="AlphaFoldDB" id="A0A841H0D6"/>
<dbReference type="Pfam" id="PF00550">
    <property type="entry name" value="PP-binding"/>
    <property type="match status" value="1"/>
</dbReference>
<keyword evidence="2" id="KW-0597">Phosphoprotein</keyword>
<dbReference type="GO" id="GO:0006633">
    <property type="term" value="P:fatty acid biosynthetic process"/>
    <property type="evidence" value="ECO:0007669"/>
    <property type="project" value="InterPro"/>
</dbReference>
<dbReference type="Pfam" id="PF05050">
    <property type="entry name" value="Methyltransf_21"/>
    <property type="match status" value="1"/>
</dbReference>
<dbReference type="Proteomes" id="UP000582837">
    <property type="component" value="Unassembled WGS sequence"/>
</dbReference>
<dbReference type="GO" id="GO:0005835">
    <property type="term" value="C:fatty acid synthase complex"/>
    <property type="evidence" value="ECO:0007669"/>
    <property type="project" value="InterPro"/>
</dbReference>
<dbReference type="Gene3D" id="3.40.366.10">
    <property type="entry name" value="Malonyl-Coenzyme A Acyl Carrier Protein, domain 2"/>
    <property type="match status" value="1"/>
</dbReference>
<evidence type="ECO:0000313" key="7">
    <source>
        <dbReference type="Proteomes" id="UP000582837"/>
    </source>
</evidence>
<dbReference type="SUPFAM" id="SSF52151">
    <property type="entry name" value="FabD/lysophospholipase-like"/>
    <property type="match status" value="1"/>
</dbReference>
<keyword evidence="7" id="KW-1185">Reference proteome</keyword>
<feature type="region of interest" description="Disordered" evidence="4">
    <location>
        <begin position="295"/>
        <end position="314"/>
    </location>
</feature>
<dbReference type="InterPro" id="IPR050091">
    <property type="entry name" value="PKS_NRPS_Biosynth_Enz"/>
</dbReference>
<dbReference type="Pfam" id="PF00698">
    <property type="entry name" value="Acyl_transf_1"/>
    <property type="match status" value="1"/>
</dbReference>
<feature type="domain" description="Carrier" evidence="5">
    <location>
        <begin position="777"/>
        <end position="851"/>
    </location>
</feature>
<dbReference type="SUPFAM" id="SSF47336">
    <property type="entry name" value="ACP-like"/>
    <property type="match status" value="1"/>
</dbReference>
<dbReference type="InterPro" id="IPR020806">
    <property type="entry name" value="PKS_PP-bd"/>
</dbReference>
<protein>
    <submittedName>
        <fullName evidence="6">FkbM family methyltransferase</fullName>
    </submittedName>
</protein>
<dbReference type="SUPFAM" id="SSF53335">
    <property type="entry name" value="S-adenosyl-L-methionine-dependent methyltransferases"/>
    <property type="match status" value="1"/>
</dbReference>
<dbReference type="InterPro" id="IPR001227">
    <property type="entry name" value="Ac_transferase_dom_sf"/>
</dbReference>
<dbReference type="Gene3D" id="3.30.70.250">
    <property type="entry name" value="Malonyl-CoA ACP transacylase, ACP-binding"/>
    <property type="match status" value="1"/>
</dbReference>
<dbReference type="NCBIfam" id="TIGR01444">
    <property type="entry name" value="fkbM_fam"/>
    <property type="match status" value="1"/>
</dbReference>
<keyword evidence="3 6" id="KW-0808">Transferase</keyword>
<dbReference type="PROSITE" id="PS50075">
    <property type="entry name" value="CARRIER"/>
    <property type="match status" value="1"/>
</dbReference>
<dbReference type="InterPro" id="IPR014043">
    <property type="entry name" value="Acyl_transferase_dom"/>
</dbReference>
<feature type="compositionally biased region" description="Pro residues" evidence="4">
    <location>
        <begin position="1"/>
        <end position="10"/>
    </location>
</feature>
<proteinExistence type="predicted"/>
<dbReference type="SMART" id="SM00827">
    <property type="entry name" value="PKS_AT"/>
    <property type="match status" value="1"/>
</dbReference>